<feature type="region of interest" description="Disordered" evidence="6">
    <location>
        <begin position="130"/>
        <end position="255"/>
    </location>
</feature>
<evidence type="ECO:0000256" key="1">
    <source>
        <dbReference type="ARBA" id="ARBA00009451"/>
    </source>
</evidence>
<gene>
    <name evidence="7" type="ORF">UFOPK3164_00035</name>
    <name evidence="8" type="ORF">UFOPK3427_00737</name>
    <name evidence="9" type="ORF">UFOPK4112_01687</name>
</gene>
<keyword evidence="2" id="KW-0699">rRNA-binding</keyword>
<dbReference type="InterPro" id="IPR005727">
    <property type="entry name" value="Ribosomal_uL22_bac/chlpt-type"/>
</dbReference>
<evidence type="ECO:0000256" key="6">
    <source>
        <dbReference type="SAM" id="MobiDB-lite"/>
    </source>
</evidence>
<dbReference type="EMBL" id="CAFBPM010000024">
    <property type="protein sequence ID" value="CAB5031367.1"/>
    <property type="molecule type" value="Genomic_DNA"/>
</dbReference>
<dbReference type="EMBL" id="CAFBLT010000001">
    <property type="protein sequence ID" value="CAB4870122.1"/>
    <property type="molecule type" value="Genomic_DNA"/>
</dbReference>
<feature type="compositionally biased region" description="Low complexity" evidence="6">
    <location>
        <begin position="183"/>
        <end position="194"/>
    </location>
</feature>
<evidence type="ECO:0000313" key="8">
    <source>
        <dbReference type="EMBL" id="CAB4870122.1"/>
    </source>
</evidence>
<evidence type="ECO:0000256" key="2">
    <source>
        <dbReference type="ARBA" id="ARBA00022730"/>
    </source>
</evidence>
<dbReference type="AlphaFoldDB" id="A0A6J6Z1B8"/>
<dbReference type="InterPro" id="IPR001063">
    <property type="entry name" value="Ribosomal_uL22"/>
</dbReference>
<dbReference type="Pfam" id="PF00237">
    <property type="entry name" value="Ribosomal_L22"/>
    <property type="match status" value="1"/>
</dbReference>
<proteinExistence type="inferred from homology"/>
<organism evidence="7">
    <name type="scientific">freshwater metagenome</name>
    <dbReference type="NCBI Taxonomy" id="449393"/>
    <lineage>
        <taxon>unclassified sequences</taxon>
        <taxon>metagenomes</taxon>
        <taxon>ecological metagenomes</taxon>
    </lineage>
</organism>
<keyword evidence="3" id="KW-0694">RNA-binding</keyword>
<feature type="compositionally biased region" description="Basic and acidic residues" evidence="6">
    <location>
        <begin position="141"/>
        <end position="165"/>
    </location>
</feature>
<dbReference type="InterPro" id="IPR047867">
    <property type="entry name" value="Ribosomal_uL22_bac/org-type"/>
</dbReference>
<accession>A0A6J6Z1B8</accession>
<sequence>MTGVKTNERPGTKAVLRHYHMSASKARQVLNLIRGESVDLAAEILNGTEREAARVISKVLASAVANAVHNDGQNSDDLYVAAAYADEGTTMKRWRPRARGRATKIRKRTCHITVIVDRLPEDRLERRLAARQAAGTQRSRRVAESQRRADQQQRGRRRDAAREAEIEAIDDEVGENEEEIESTVAVDETVVVETDIVEEADQDESVSEEADQEDAKPAKAAAKKTTKKATKATKKTTKKATASKDDDAESEEKGK</sequence>
<feature type="compositionally biased region" description="Acidic residues" evidence="6">
    <location>
        <begin position="195"/>
        <end position="212"/>
    </location>
</feature>
<evidence type="ECO:0000313" key="9">
    <source>
        <dbReference type="EMBL" id="CAB5031367.1"/>
    </source>
</evidence>
<dbReference type="PROSITE" id="PS00464">
    <property type="entry name" value="RIBOSOMAL_L22"/>
    <property type="match status" value="1"/>
</dbReference>
<dbReference type="PANTHER" id="PTHR13501">
    <property type="entry name" value="CHLOROPLAST 50S RIBOSOMAL PROTEIN L22-RELATED"/>
    <property type="match status" value="1"/>
</dbReference>
<feature type="compositionally biased region" description="Acidic residues" evidence="6">
    <location>
        <begin position="246"/>
        <end position="255"/>
    </location>
</feature>
<dbReference type="PANTHER" id="PTHR13501:SF8">
    <property type="entry name" value="LARGE RIBOSOMAL SUBUNIT PROTEIN UL22M"/>
    <property type="match status" value="1"/>
</dbReference>
<dbReference type="InterPro" id="IPR018260">
    <property type="entry name" value="Ribosomal_uL22_CS"/>
</dbReference>
<comment type="similarity">
    <text evidence="1">Belongs to the universal ribosomal protein uL22 family.</text>
</comment>
<dbReference type="GO" id="GO:0022625">
    <property type="term" value="C:cytosolic large ribosomal subunit"/>
    <property type="evidence" value="ECO:0007669"/>
    <property type="project" value="TreeGrafter"/>
</dbReference>
<keyword evidence="5" id="KW-0687">Ribonucleoprotein</keyword>
<dbReference type="EMBL" id="CAFABE010000001">
    <property type="protein sequence ID" value="CAB4815630.1"/>
    <property type="molecule type" value="Genomic_DNA"/>
</dbReference>
<dbReference type="InterPro" id="IPR036394">
    <property type="entry name" value="Ribosomal_uL22_sf"/>
</dbReference>
<evidence type="ECO:0000256" key="4">
    <source>
        <dbReference type="ARBA" id="ARBA00022980"/>
    </source>
</evidence>
<dbReference type="SUPFAM" id="SSF54843">
    <property type="entry name" value="Ribosomal protein L22"/>
    <property type="match status" value="1"/>
</dbReference>
<name>A0A6J6Z1B8_9ZZZZ</name>
<dbReference type="HAMAP" id="MF_01331_B">
    <property type="entry name" value="Ribosomal_uL22_B"/>
    <property type="match status" value="1"/>
</dbReference>
<dbReference type="GO" id="GO:0019843">
    <property type="term" value="F:rRNA binding"/>
    <property type="evidence" value="ECO:0007669"/>
    <property type="project" value="UniProtKB-KW"/>
</dbReference>
<evidence type="ECO:0000256" key="3">
    <source>
        <dbReference type="ARBA" id="ARBA00022884"/>
    </source>
</evidence>
<dbReference type="NCBIfam" id="TIGR01044">
    <property type="entry name" value="rplV_bact"/>
    <property type="match status" value="1"/>
</dbReference>
<dbReference type="GO" id="GO:0003735">
    <property type="term" value="F:structural constituent of ribosome"/>
    <property type="evidence" value="ECO:0007669"/>
    <property type="project" value="InterPro"/>
</dbReference>
<protein>
    <submittedName>
        <fullName evidence="7">Unannotated protein</fullName>
    </submittedName>
</protein>
<dbReference type="Gene3D" id="3.90.470.10">
    <property type="entry name" value="Ribosomal protein L22/L17"/>
    <property type="match status" value="1"/>
</dbReference>
<feature type="compositionally biased region" description="Basic residues" evidence="6">
    <location>
        <begin position="221"/>
        <end position="238"/>
    </location>
</feature>
<keyword evidence="4" id="KW-0689">Ribosomal protein</keyword>
<feature type="compositionally biased region" description="Acidic residues" evidence="6">
    <location>
        <begin position="166"/>
        <end position="181"/>
    </location>
</feature>
<dbReference type="CDD" id="cd00336">
    <property type="entry name" value="Ribosomal_L22"/>
    <property type="match status" value="1"/>
</dbReference>
<dbReference type="GO" id="GO:0006412">
    <property type="term" value="P:translation"/>
    <property type="evidence" value="ECO:0007669"/>
    <property type="project" value="InterPro"/>
</dbReference>
<evidence type="ECO:0000256" key="5">
    <source>
        <dbReference type="ARBA" id="ARBA00023274"/>
    </source>
</evidence>
<evidence type="ECO:0000313" key="7">
    <source>
        <dbReference type="EMBL" id="CAB4815630.1"/>
    </source>
</evidence>
<reference evidence="7" key="1">
    <citation type="submission" date="2020-05" db="EMBL/GenBank/DDBJ databases">
        <authorList>
            <person name="Chiriac C."/>
            <person name="Salcher M."/>
            <person name="Ghai R."/>
            <person name="Kavagutti S V."/>
        </authorList>
    </citation>
    <scope>NUCLEOTIDE SEQUENCE</scope>
</reference>